<gene>
    <name evidence="4" type="ORF">GCM10009844_02390</name>
</gene>
<keyword evidence="1 3" id="KW-0732">Signal</keyword>
<dbReference type="Pfam" id="PF03767">
    <property type="entry name" value="Acid_phosphat_B"/>
    <property type="match status" value="2"/>
</dbReference>
<comment type="caution">
    <text evidence="4">The sequence shown here is derived from an EMBL/GenBank/DDBJ whole genome shotgun (WGS) entry which is preliminary data.</text>
</comment>
<organism evidence="4 5">
    <name type="scientific">Nocardioides koreensis</name>
    <dbReference type="NCBI Taxonomy" id="433651"/>
    <lineage>
        <taxon>Bacteria</taxon>
        <taxon>Bacillati</taxon>
        <taxon>Actinomycetota</taxon>
        <taxon>Actinomycetes</taxon>
        <taxon>Propionibacteriales</taxon>
        <taxon>Nocardioidaceae</taxon>
        <taxon>Nocardioides</taxon>
    </lineage>
</organism>
<name>A0ABN2Z3U0_9ACTN</name>
<dbReference type="PANTHER" id="PTHR31284:SF10">
    <property type="entry name" value="ACID PHOSPHATASE-LIKE PROTEIN"/>
    <property type="match status" value="1"/>
</dbReference>
<dbReference type="Proteomes" id="UP001501771">
    <property type="component" value="Unassembled WGS sequence"/>
</dbReference>
<feature type="region of interest" description="Disordered" evidence="2">
    <location>
        <begin position="289"/>
        <end position="320"/>
    </location>
</feature>
<reference evidence="4 5" key="1">
    <citation type="journal article" date="2019" name="Int. J. Syst. Evol. Microbiol.">
        <title>The Global Catalogue of Microorganisms (GCM) 10K type strain sequencing project: providing services to taxonomists for standard genome sequencing and annotation.</title>
        <authorList>
            <consortium name="The Broad Institute Genomics Platform"/>
            <consortium name="The Broad Institute Genome Sequencing Center for Infectious Disease"/>
            <person name="Wu L."/>
            <person name="Ma J."/>
        </authorList>
    </citation>
    <scope>NUCLEOTIDE SEQUENCE [LARGE SCALE GENOMIC DNA]</scope>
    <source>
        <strain evidence="4 5">JCM 16022</strain>
    </source>
</reference>
<accession>A0ABN2Z3U0</accession>
<evidence type="ECO:0000256" key="2">
    <source>
        <dbReference type="SAM" id="MobiDB-lite"/>
    </source>
</evidence>
<dbReference type="EMBL" id="BAAAQR010000001">
    <property type="protein sequence ID" value="GAA2136284.1"/>
    <property type="molecule type" value="Genomic_DNA"/>
</dbReference>
<evidence type="ECO:0000313" key="5">
    <source>
        <dbReference type="Proteomes" id="UP001501771"/>
    </source>
</evidence>
<evidence type="ECO:0000256" key="3">
    <source>
        <dbReference type="SAM" id="SignalP"/>
    </source>
</evidence>
<dbReference type="RefSeq" id="WP_344146326.1">
    <property type="nucleotide sequence ID" value="NZ_BAAAQR010000001.1"/>
</dbReference>
<evidence type="ECO:0000313" key="4">
    <source>
        <dbReference type="EMBL" id="GAA2136284.1"/>
    </source>
</evidence>
<proteinExistence type="predicted"/>
<dbReference type="SUPFAM" id="SSF56784">
    <property type="entry name" value="HAD-like"/>
    <property type="match status" value="2"/>
</dbReference>
<dbReference type="InterPro" id="IPR036412">
    <property type="entry name" value="HAD-like_sf"/>
</dbReference>
<feature type="signal peptide" evidence="3">
    <location>
        <begin position="1"/>
        <end position="30"/>
    </location>
</feature>
<sequence length="548" mass="59561">MRIPGTTRTRAALVVTASAALLLTPATADARVVDDAKLVPHSHFVMQPDGSTGLTAKGAQIPNIDSVKSTIRTYYGADSKGIASKTDSPYITEMKAMEANILSQMPDAPAPNLAVVFDADDTTLWTYDMEDGAMHFNFDPKLQNDEWVMKEAFPATPGMVDFVDAVEAKGYHVYGVTGRSASQEDATVSNLEKVGYTQFDNANFYTKWNKGDAVPSYVDCTADGSAADSCSTVEYKAFTRKHIEETDGVKIVLNLGDQFSDLQGGYSLNSVKLPNPTYYLPSPNIAGAPASDSELTPRTEFTMAPNGSSGATEGGEGIPNIDSVKSTIRNYYGADPVTHKANKQTSPYISEMSAFSTKWSHKLRAKCARGVAQGIKPAVVFDADDTTLWTYDMEDAAMGFNFDPPLQNTWVQEERFPATPGMVKVVRAAAAGGCKVVGLTGRNNAQRTATLDNLAKFYFNAKTDNSLFRSQYYFTKWTSTDQPPAYVDPTVDGKDGYSTIDYKASTRRHVEQDMGLKIIANFGDQFSDLIGGSSERAVKLPNPTYYLP</sequence>
<protein>
    <recommendedName>
        <fullName evidence="6">Acid phosphatase of HAD superfamily subfamily IIIB</fullName>
    </recommendedName>
</protein>
<dbReference type="InterPro" id="IPR023214">
    <property type="entry name" value="HAD_sf"/>
</dbReference>
<keyword evidence="5" id="KW-1185">Reference proteome</keyword>
<evidence type="ECO:0000256" key="1">
    <source>
        <dbReference type="ARBA" id="ARBA00022729"/>
    </source>
</evidence>
<dbReference type="PANTHER" id="PTHR31284">
    <property type="entry name" value="ACID PHOSPHATASE-LIKE PROTEIN"/>
    <property type="match status" value="1"/>
</dbReference>
<feature type="chain" id="PRO_5046143917" description="Acid phosphatase of HAD superfamily subfamily IIIB" evidence="3">
    <location>
        <begin position="31"/>
        <end position="548"/>
    </location>
</feature>
<dbReference type="InterPro" id="IPR005519">
    <property type="entry name" value="Acid_phosphat_B-like"/>
</dbReference>
<dbReference type="Gene3D" id="3.40.50.1000">
    <property type="entry name" value="HAD superfamily/HAD-like"/>
    <property type="match status" value="2"/>
</dbReference>
<evidence type="ECO:0008006" key="6">
    <source>
        <dbReference type="Google" id="ProtNLM"/>
    </source>
</evidence>